<keyword evidence="1" id="KW-0812">Transmembrane</keyword>
<evidence type="ECO:0000313" key="4">
    <source>
        <dbReference type="Proteomes" id="UP000268059"/>
    </source>
</evidence>
<feature type="transmembrane region" description="Helical" evidence="1">
    <location>
        <begin position="6"/>
        <end position="31"/>
    </location>
</feature>
<feature type="domain" description="DNA mimic protein DMP19 C-terminal" evidence="2">
    <location>
        <begin position="89"/>
        <end position="199"/>
    </location>
</feature>
<organism evidence="3 4">
    <name type="scientific">Intestinibaculum porci</name>
    <dbReference type="NCBI Taxonomy" id="2487118"/>
    <lineage>
        <taxon>Bacteria</taxon>
        <taxon>Bacillati</taxon>
        <taxon>Bacillota</taxon>
        <taxon>Erysipelotrichia</taxon>
        <taxon>Erysipelotrichales</taxon>
        <taxon>Erysipelotrichaceae</taxon>
        <taxon>Intestinibaculum</taxon>
    </lineage>
</organism>
<dbReference type="OrthoDB" id="1642637at2"/>
<reference evidence="3 4" key="1">
    <citation type="submission" date="2018-11" db="EMBL/GenBank/DDBJ databases">
        <title>Novel Erysipelotrichaceae bacterium isolated from small intestine of a swine.</title>
        <authorList>
            <person name="Kim J.S."/>
            <person name="Choe H."/>
            <person name="Lee Y.R."/>
            <person name="Kim K.M."/>
            <person name="Park D.S."/>
        </authorList>
    </citation>
    <scope>NUCLEOTIDE SEQUENCE [LARGE SCALE GENOMIC DNA]</scope>
    <source>
        <strain evidence="3 4">SG0102</strain>
    </source>
</reference>
<dbReference type="EMBL" id="AP019309">
    <property type="protein sequence ID" value="BBH26686.1"/>
    <property type="molecule type" value="Genomic_DNA"/>
</dbReference>
<keyword evidence="1" id="KW-1133">Transmembrane helix</keyword>
<accession>A0A3G9J7S9</accession>
<evidence type="ECO:0000259" key="2">
    <source>
        <dbReference type="Pfam" id="PF14300"/>
    </source>
</evidence>
<keyword evidence="4" id="KW-1185">Reference proteome</keyword>
<evidence type="ECO:0000313" key="3">
    <source>
        <dbReference type="EMBL" id="BBH26686.1"/>
    </source>
</evidence>
<gene>
    <name evidence="3" type="ORF">SG0102_16200</name>
</gene>
<sequence>MQQGNATAILFTWIFFFAALFVFAFVLIRLLHKSRKRKVRQAARLADFKDKYAHLTPALIDECEDENLPGAIVLECQRKEDEDENYFDHLNEVEKTVYGIYNINQCLTSSIGLRSFFMTPAMAPYVDAIDDIFTNVKAPEFIELLNAAKRLNEVMEGMRADEEDGEYAKYNFSDFTAAYKSMIAGTNFEKKVISYIRENKELFKGEEDETTR</sequence>
<protein>
    <recommendedName>
        <fullName evidence="2">DNA mimic protein DMP19 C-terminal domain-containing protein</fullName>
    </recommendedName>
</protein>
<dbReference type="AlphaFoldDB" id="A0A3G9J7S9"/>
<dbReference type="Pfam" id="PF14300">
    <property type="entry name" value="DMP19"/>
    <property type="match status" value="1"/>
</dbReference>
<dbReference type="KEGG" id="ebm:SG0102_16200"/>
<name>A0A3G9J7S9_9FIRM</name>
<dbReference type="InterPro" id="IPR025402">
    <property type="entry name" value="DMP19_C"/>
</dbReference>
<evidence type="ECO:0000256" key="1">
    <source>
        <dbReference type="SAM" id="Phobius"/>
    </source>
</evidence>
<dbReference type="InParanoid" id="A0A3G9J7S9"/>
<dbReference type="RefSeq" id="WP_125119520.1">
    <property type="nucleotide sequence ID" value="NZ_AP019309.1"/>
</dbReference>
<dbReference type="Proteomes" id="UP000268059">
    <property type="component" value="Chromosome"/>
</dbReference>
<proteinExistence type="predicted"/>
<keyword evidence="1" id="KW-0472">Membrane</keyword>